<comment type="caution">
    <text evidence="1">The sequence shown here is derived from an EMBL/GenBank/DDBJ whole genome shotgun (WGS) entry which is preliminary data.</text>
</comment>
<dbReference type="Proteomes" id="UP000034913">
    <property type="component" value="Unassembled WGS sequence"/>
</dbReference>
<sequence length="78" mass="8782">MTFDHVCGLQGFGRGLHDVCPACEFYRLMSLGVPEGIARQAAHLRAAMNPDIFPSGQYMDSLYEEFKALEQEYGRKIP</sequence>
<dbReference type="EMBL" id="LCRB01000004">
    <property type="protein sequence ID" value="KKW26558.1"/>
    <property type="molecule type" value="Genomic_DNA"/>
</dbReference>
<accession>A0A0G1X5Y3</accession>
<dbReference type="AlphaFoldDB" id="A0A0G1X5Y3"/>
<evidence type="ECO:0000313" key="1">
    <source>
        <dbReference type="EMBL" id="KKW26558.1"/>
    </source>
</evidence>
<organism evidence="1 2">
    <name type="scientific">candidate division Kazan bacterium GW2011_GWB1_52_7</name>
    <dbReference type="NCBI Taxonomy" id="1620414"/>
    <lineage>
        <taxon>Bacteria</taxon>
        <taxon>Bacteria division Kazan-3B-28</taxon>
    </lineage>
</organism>
<proteinExistence type="predicted"/>
<evidence type="ECO:0000313" key="2">
    <source>
        <dbReference type="Proteomes" id="UP000034913"/>
    </source>
</evidence>
<gene>
    <name evidence="1" type="ORF">VF00_C0004G0002</name>
</gene>
<protein>
    <submittedName>
        <fullName evidence="1">Uncharacterized protein</fullName>
    </submittedName>
</protein>
<reference evidence="1 2" key="1">
    <citation type="journal article" date="2015" name="Nature">
        <title>rRNA introns, odd ribosomes, and small enigmatic genomes across a large radiation of phyla.</title>
        <authorList>
            <person name="Brown C.T."/>
            <person name="Hug L.A."/>
            <person name="Thomas B.C."/>
            <person name="Sharon I."/>
            <person name="Castelle C.J."/>
            <person name="Singh A."/>
            <person name="Wilkins M.J."/>
            <person name="Williams K.H."/>
            <person name="Banfield J.F."/>
        </authorList>
    </citation>
    <scope>NUCLEOTIDE SEQUENCE [LARGE SCALE GENOMIC DNA]</scope>
</reference>
<name>A0A0G1X5Y3_UNCK3</name>